<proteinExistence type="predicted"/>
<evidence type="ECO:0000259" key="1">
    <source>
        <dbReference type="Pfam" id="PF07238"/>
    </source>
</evidence>
<feature type="domain" description="PilZ" evidence="1">
    <location>
        <begin position="4"/>
        <end position="81"/>
    </location>
</feature>
<protein>
    <submittedName>
        <fullName evidence="2">PilZ domain-containing protein</fullName>
    </submittedName>
</protein>
<dbReference type="EMBL" id="FNUY01000001">
    <property type="protein sequence ID" value="SEF67438.1"/>
    <property type="molecule type" value="Genomic_DNA"/>
</dbReference>
<dbReference type="AlphaFoldDB" id="A0A1H5TZ27"/>
<dbReference type="OrthoDB" id="7210926at2"/>
<reference evidence="2 3" key="1">
    <citation type="submission" date="2016-10" db="EMBL/GenBank/DDBJ databases">
        <authorList>
            <person name="de Groot N.N."/>
        </authorList>
    </citation>
    <scope>NUCLEOTIDE SEQUENCE [LARGE SCALE GENOMIC DNA]</scope>
    <source>
        <strain evidence="2 3">DSM 26656</strain>
    </source>
</reference>
<organism evidence="2 3">
    <name type="scientific">Bosea lathyri</name>
    <dbReference type="NCBI Taxonomy" id="1036778"/>
    <lineage>
        <taxon>Bacteria</taxon>
        <taxon>Pseudomonadati</taxon>
        <taxon>Pseudomonadota</taxon>
        <taxon>Alphaproteobacteria</taxon>
        <taxon>Hyphomicrobiales</taxon>
        <taxon>Boseaceae</taxon>
        <taxon>Bosea</taxon>
    </lineage>
</organism>
<evidence type="ECO:0000313" key="3">
    <source>
        <dbReference type="Proteomes" id="UP000236743"/>
    </source>
</evidence>
<dbReference type="InterPro" id="IPR009875">
    <property type="entry name" value="PilZ_domain"/>
</dbReference>
<dbReference type="GO" id="GO:0035438">
    <property type="term" value="F:cyclic-di-GMP binding"/>
    <property type="evidence" value="ECO:0007669"/>
    <property type="project" value="InterPro"/>
</dbReference>
<accession>A0A1H5TZ27</accession>
<gene>
    <name evidence="2" type="ORF">SAMN04488115_101807</name>
</gene>
<dbReference type="SUPFAM" id="SSF141371">
    <property type="entry name" value="PilZ domain-like"/>
    <property type="match status" value="1"/>
</dbReference>
<name>A0A1H5TZ27_9HYPH</name>
<dbReference type="Proteomes" id="UP000236743">
    <property type="component" value="Unassembled WGS sequence"/>
</dbReference>
<evidence type="ECO:0000313" key="2">
    <source>
        <dbReference type="EMBL" id="SEF67438.1"/>
    </source>
</evidence>
<dbReference type="Gene3D" id="2.40.10.220">
    <property type="entry name" value="predicted glycosyltransferase like domains"/>
    <property type="match status" value="1"/>
</dbReference>
<keyword evidence="3" id="KW-1185">Reference proteome</keyword>
<dbReference type="Pfam" id="PF07238">
    <property type="entry name" value="PilZ"/>
    <property type="match status" value="1"/>
</dbReference>
<dbReference type="RefSeq" id="WP_103871122.1">
    <property type="nucleotide sequence ID" value="NZ_FNUY01000001.1"/>
</dbReference>
<sequence>MTIERRKTPRLRSLLGGRVSFNQQRSTLDCLVRNISDDGALLLISDSIALPIAFDLTIPQRQRSYPARLRWRDGERIGIVFEIGGGAVEIVPLDLARRLKLAEQNNAQLKTRIRQLTEAG</sequence>